<proteinExistence type="predicted"/>
<reference evidence="2" key="1">
    <citation type="submission" date="2023-07" db="EMBL/GenBank/DDBJ databases">
        <title>Sequencing the genomes of 1000 actinobacteria strains.</title>
        <authorList>
            <person name="Klenk H.-P."/>
        </authorList>
    </citation>
    <scope>NUCLEOTIDE SEQUENCE</scope>
    <source>
        <strain evidence="2">DSM 44707</strain>
    </source>
</reference>
<evidence type="ECO:0000313" key="3">
    <source>
        <dbReference type="Proteomes" id="UP001183643"/>
    </source>
</evidence>
<comment type="caution">
    <text evidence="2">The sequence shown here is derived from an EMBL/GenBank/DDBJ whole genome shotgun (WGS) entry which is preliminary data.</text>
</comment>
<feature type="chain" id="PRO_5042200044" evidence="1">
    <location>
        <begin position="25"/>
        <end position="270"/>
    </location>
</feature>
<name>A0AAE4C6L2_9ACTN</name>
<evidence type="ECO:0000256" key="1">
    <source>
        <dbReference type="SAM" id="SignalP"/>
    </source>
</evidence>
<keyword evidence="3" id="KW-1185">Reference proteome</keyword>
<organism evidence="2 3">
    <name type="scientific">Catenuloplanes atrovinosus</name>
    <dbReference type="NCBI Taxonomy" id="137266"/>
    <lineage>
        <taxon>Bacteria</taxon>
        <taxon>Bacillati</taxon>
        <taxon>Actinomycetota</taxon>
        <taxon>Actinomycetes</taxon>
        <taxon>Micromonosporales</taxon>
        <taxon>Micromonosporaceae</taxon>
        <taxon>Catenuloplanes</taxon>
    </lineage>
</organism>
<sequence>MRTLGALVVLATAALLAPGTSASAAATPLTVSVTCDARTGAIATSVGGRLLLPGSPVPVRAEFQRRVAYRVTAAGLTYMPTLAPFVVDTTTNNVGEVAANGYTATFDPAGAVFYREEVRVTFRNAVTGANYGWYEGNCSHDPRTTVTLTCNQETGVVRATVTGIDGLVGGADGSGWASRVGYHRVRTSQPNANEPGFRTELDNGAYDVVHRITRGADGTWSDAGYELTVPAGAYYYAEELTVGVLDPYGRLVGSGTASCAVRNVGGAPAA</sequence>
<protein>
    <submittedName>
        <fullName evidence="2">Uncharacterized protein</fullName>
    </submittedName>
</protein>
<keyword evidence="1" id="KW-0732">Signal</keyword>
<evidence type="ECO:0000313" key="2">
    <source>
        <dbReference type="EMBL" id="MDR7273626.1"/>
    </source>
</evidence>
<dbReference type="RefSeq" id="WP_310362241.1">
    <property type="nucleotide sequence ID" value="NZ_JAVDYB010000001.1"/>
</dbReference>
<gene>
    <name evidence="2" type="ORF">J2S41_000404</name>
</gene>
<dbReference type="EMBL" id="JAVDYB010000001">
    <property type="protein sequence ID" value="MDR7273626.1"/>
    <property type="molecule type" value="Genomic_DNA"/>
</dbReference>
<dbReference type="Proteomes" id="UP001183643">
    <property type="component" value="Unassembled WGS sequence"/>
</dbReference>
<dbReference type="AlphaFoldDB" id="A0AAE4C6L2"/>
<accession>A0AAE4C6L2</accession>
<feature type="signal peptide" evidence="1">
    <location>
        <begin position="1"/>
        <end position="24"/>
    </location>
</feature>